<dbReference type="InterPro" id="IPR036271">
    <property type="entry name" value="Tet_transcr_reg_TetR-rel_C_sf"/>
</dbReference>
<evidence type="ECO:0000259" key="3">
    <source>
        <dbReference type="PROSITE" id="PS50977"/>
    </source>
</evidence>
<dbReference type="InterPro" id="IPR001647">
    <property type="entry name" value="HTH_TetR"/>
</dbReference>
<reference evidence="4 5" key="1">
    <citation type="submission" date="2019-09" db="EMBL/GenBank/DDBJ databases">
        <authorList>
            <person name="Li Y."/>
        </authorList>
    </citation>
    <scope>NUCLEOTIDE SEQUENCE [LARGE SCALE GENOMIC DNA]</scope>
    <source>
        <strain evidence="4 5">L3-3HA</strain>
    </source>
</reference>
<protein>
    <submittedName>
        <fullName evidence="4">TetR/AcrR family transcriptional regulator</fullName>
    </submittedName>
</protein>
<gene>
    <name evidence="4" type="ORF">FJU30_18035</name>
</gene>
<dbReference type="SUPFAM" id="SSF46689">
    <property type="entry name" value="Homeodomain-like"/>
    <property type="match status" value="1"/>
</dbReference>
<dbReference type="SUPFAM" id="SSF48498">
    <property type="entry name" value="Tetracyclin repressor-like, C-terminal domain"/>
    <property type="match status" value="1"/>
</dbReference>
<dbReference type="InterPro" id="IPR009057">
    <property type="entry name" value="Homeodomain-like_sf"/>
</dbReference>
<dbReference type="AlphaFoldDB" id="A0A5J5FV72"/>
<dbReference type="OrthoDB" id="270177at2"/>
<evidence type="ECO:0000313" key="4">
    <source>
        <dbReference type="EMBL" id="KAA8997662.1"/>
    </source>
</evidence>
<dbReference type="EMBL" id="VYKJ01000010">
    <property type="protein sequence ID" value="KAA8997662.1"/>
    <property type="molecule type" value="Genomic_DNA"/>
</dbReference>
<dbReference type="GO" id="GO:0003677">
    <property type="term" value="F:DNA binding"/>
    <property type="evidence" value="ECO:0007669"/>
    <property type="project" value="UniProtKB-UniRule"/>
</dbReference>
<dbReference type="Gene3D" id="1.10.357.10">
    <property type="entry name" value="Tetracycline Repressor, domain 2"/>
    <property type="match status" value="1"/>
</dbReference>
<dbReference type="Pfam" id="PF00440">
    <property type="entry name" value="TetR_N"/>
    <property type="match status" value="1"/>
</dbReference>
<sequence>MAWDTEGTKRKILNAAVVQFAELGPDSATVELIAKTAGVNKERVYKYFGDKQSLFMTVLSEELAKVAQAVAIESLTVEDIGEYAGRAYDYHLEHPELSRLLRWEGLVLNGKVPDEDVRRKFYTVKTQAIKDAQEAGILTRDFDADHLAFLILGLAGWWAALPQVARMFAGTDDAPEHVRRRASVVRAAHRLALAP</sequence>
<evidence type="ECO:0000256" key="2">
    <source>
        <dbReference type="PROSITE-ProRule" id="PRU00335"/>
    </source>
</evidence>
<dbReference type="PRINTS" id="PR00455">
    <property type="entry name" value="HTHTETR"/>
</dbReference>
<feature type="DNA-binding region" description="H-T-H motif" evidence="2">
    <location>
        <begin position="29"/>
        <end position="48"/>
    </location>
</feature>
<evidence type="ECO:0000313" key="5">
    <source>
        <dbReference type="Proteomes" id="UP000335415"/>
    </source>
</evidence>
<dbReference type="PANTHER" id="PTHR30328:SF54">
    <property type="entry name" value="HTH-TYPE TRANSCRIPTIONAL REPRESSOR SCO4008"/>
    <property type="match status" value="1"/>
</dbReference>
<comment type="caution">
    <text evidence="4">The sequence shown here is derived from an EMBL/GenBank/DDBJ whole genome shotgun (WGS) entry which is preliminary data.</text>
</comment>
<dbReference type="PANTHER" id="PTHR30328">
    <property type="entry name" value="TRANSCRIPTIONAL REPRESSOR"/>
    <property type="match status" value="1"/>
</dbReference>
<keyword evidence="5" id="KW-1185">Reference proteome</keyword>
<accession>A0A5J5FV72</accession>
<keyword evidence="1 2" id="KW-0238">DNA-binding</keyword>
<dbReference type="InterPro" id="IPR041467">
    <property type="entry name" value="Sco4008_C"/>
</dbReference>
<dbReference type="Pfam" id="PF17926">
    <property type="entry name" value="TetR_C_21"/>
    <property type="match status" value="1"/>
</dbReference>
<evidence type="ECO:0000256" key="1">
    <source>
        <dbReference type="ARBA" id="ARBA00023125"/>
    </source>
</evidence>
<name>A0A5J5FV72_9GAMM</name>
<dbReference type="InterPro" id="IPR050109">
    <property type="entry name" value="HTH-type_TetR-like_transc_reg"/>
</dbReference>
<organism evidence="4 5">
    <name type="scientific">Affinibrenneria salicis</name>
    <dbReference type="NCBI Taxonomy" id="2590031"/>
    <lineage>
        <taxon>Bacteria</taxon>
        <taxon>Pseudomonadati</taxon>
        <taxon>Pseudomonadota</taxon>
        <taxon>Gammaproteobacteria</taxon>
        <taxon>Enterobacterales</taxon>
        <taxon>Pectobacteriaceae</taxon>
        <taxon>Affinibrenneria</taxon>
    </lineage>
</organism>
<dbReference type="Proteomes" id="UP000335415">
    <property type="component" value="Unassembled WGS sequence"/>
</dbReference>
<proteinExistence type="predicted"/>
<dbReference type="RefSeq" id="WP_150436361.1">
    <property type="nucleotide sequence ID" value="NZ_VYKJ01000010.1"/>
</dbReference>
<dbReference type="PROSITE" id="PS50977">
    <property type="entry name" value="HTH_TETR_2"/>
    <property type="match status" value="1"/>
</dbReference>
<feature type="domain" description="HTH tetR-type" evidence="3">
    <location>
        <begin position="6"/>
        <end position="66"/>
    </location>
</feature>